<reference evidence="1" key="1">
    <citation type="submission" date="2020-11" db="EMBL/GenBank/DDBJ databases">
        <authorList>
            <consortium name="DOE Joint Genome Institute"/>
            <person name="Ahrendt S."/>
            <person name="Riley R."/>
            <person name="Andreopoulos W."/>
            <person name="Labutti K."/>
            <person name="Pangilinan J."/>
            <person name="Ruiz-Duenas F.J."/>
            <person name="Barrasa J.M."/>
            <person name="Sanchez-Garcia M."/>
            <person name="Camarero S."/>
            <person name="Miyauchi S."/>
            <person name="Serrano A."/>
            <person name="Linde D."/>
            <person name="Babiker R."/>
            <person name="Drula E."/>
            <person name="Ayuso-Fernandez I."/>
            <person name="Pacheco R."/>
            <person name="Padilla G."/>
            <person name="Ferreira P."/>
            <person name="Barriuso J."/>
            <person name="Kellner H."/>
            <person name="Castanera R."/>
            <person name="Alfaro M."/>
            <person name="Ramirez L."/>
            <person name="Pisabarro A.G."/>
            <person name="Kuo A."/>
            <person name="Tritt A."/>
            <person name="Lipzen A."/>
            <person name="He G."/>
            <person name="Yan M."/>
            <person name="Ng V."/>
            <person name="Cullen D."/>
            <person name="Martin F."/>
            <person name="Rosso M.-N."/>
            <person name="Henrissat B."/>
            <person name="Hibbett D."/>
            <person name="Martinez A.T."/>
            <person name="Grigoriev I.V."/>
        </authorList>
    </citation>
    <scope>NUCLEOTIDE SEQUENCE</scope>
    <source>
        <strain evidence="1">CBS 247.69</strain>
    </source>
</reference>
<sequence>MKQEPQSSSLRPFEYLGLYGISPSRFAPILAWRIHIVRERRGRFVTAKIMEKLVKNTTNNIYHAKRLISTRVLQNLITVDPAPL</sequence>
<dbReference type="EMBL" id="MU150248">
    <property type="protein sequence ID" value="KAF9465363.1"/>
    <property type="molecule type" value="Genomic_DNA"/>
</dbReference>
<keyword evidence="2" id="KW-1185">Reference proteome</keyword>
<dbReference type="Proteomes" id="UP000807353">
    <property type="component" value="Unassembled WGS sequence"/>
</dbReference>
<evidence type="ECO:0000313" key="2">
    <source>
        <dbReference type="Proteomes" id="UP000807353"/>
    </source>
</evidence>
<comment type="caution">
    <text evidence="1">The sequence shown here is derived from an EMBL/GenBank/DDBJ whole genome shotgun (WGS) entry which is preliminary data.</text>
</comment>
<organism evidence="1 2">
    <name type="scientific">Collybia nuda</name>
    <dbReference type="NCBI Taxonomy" id="64659"/>
    <lineage>
        <taxon>Eukaryota</taxon>
        <taxon>Fungi</taxon>
        <taxon>Dikarya</taxon>
        <taxon>Basidiomycota</taxon>
        <taxon>Agaricomycotina</taxon>
        <taxon>Agaricomycetes</taxon>
        <taxon>Agaricomycetidae</taxon>
        <taxon>Agaricales</taxon>
        <taxon>Tricholomatineae</taxon>
        <taxon>Clitocybaceae</taxon>
        <taxon>Collybia</taxon>
    </lineage>
</organism>
<gene>
    <name evidence="1" type="ORF">BDZ94DRAFT_1254366</name>
</gene>
<accession>A0A9P5Y8L6</accession>
<dbReference type="AlphaFoldDB" id="A0A9P5Y8L6"/>
<proteinExistence type="predicted"/>
<name>A0A9P5Y8L6_9AGAR</name>
<evidence type="ECO:0000313" key="1">
    <source>
        <dbReference type="EMBL" id="KAF9465363.1"/>
    </source>
</evidence>
<protein>
    <submittedName>
        <fullName evidence="1">Uncharacterized protein</fullName>
    </submittedName>
</protein>